<dbReference type="Proteomes" id="UP000199306">
    <property type="component" value="Unassembled WGS sequence"/>
</dbReference>
<dbReference type="PROSITE" id="PS00018">
    <property type="entry name" value="EF_HAND_1"/>
    <property type="match status" value="1"/>
</dbReference>
<dbReference type="EMBL" id="FOXH01000013">
    <property type="protein sequence ID" value="SFQ27162.1"/>
    <property type="molecule type" value="Genomic_DNA"/>
</dbReference>
<dbReference type="Pfam" id="PF09374">
    <property type="entry name" value="PG_binding_3"/>
    <property type="match status" value="1"/>
</dbReference>
<feature type="domain" description="TtsA-like Glycoside hydrolase family 108" evidence="2">
    <location>
        <begin position="27"/>
        <end position="123"/>
    </location>
</feature>
<gene>
    <name evidence="4" type="ORF">SAMN04515674_113146</name>
    <name evidence="5" type="ORF">SAMN04515674_12160</name>
</gene>
<evidence type="ECO:0000259" key="3">
    <source>
        <dbReference type="Pfam" id="PF09374"/>
    </source>
</evidence>
<proteinExistence type="predicted"/>
<reference evidence="4 6" key="1">
    <citation type="submission" date="2016-10" db="EMBL/GenBank/DDBJ databases">
        <authorList>
            <person name="de Groot N.N."/>
        </authorList>
    </citation>
    <scope>NUCLEOTIDE SEQUENCE [LARGE SCALE GENOMIC DNA]</scope>
    <source>
        <strain evidence="4">E92</strain>
        <strain evidence="6">E92,LMG 26720,CCM 7988</strain>
    </source>
</reference>
<evidence type="ECO:0000313" key="5">
    <source>
        <dbReference type="EMBL" id="SFQ47556.1"/>
    </source>
</evidence>
<dbReference type="SUPFAM" id="SSF53955">
    <property type="entry name" value="Lysozyme-like"/>
    <property type="match status" value="1"/>
</dbReference>
<accession>A0A1I5X581</accession>
<evidence type="ECO:0000259" key="2">
    <source>
        <dbReference type="Pfam" id="PF05838"/>
    </source>
</evidence>
<dbReference type="InterPro" id="IPR023346">
    <property type="entry name" value="Lysozyme-like_dom_sf"/>
</dbReference>
<dbReference type="Gene3D" id="1.20.141.10">
    <property type="entry name" value="Chitosanase, subunit A, domain 1"/>
    <property type="match status" value="1"/>
</dbReference>
<feature type="chain" id="PRO_5011896250" evidence="1">
    <location>
        <begin position="19"/>
        <end position="206"/>
    </location>
</feature>
<evidence type="ECO:0000256" key="1">
    <source>
        <dbReference type="SAM" id="SignalP"/>
    </source>
</evidence>
<dbReference type="Pfam" id="PF05838">
    <property type="entry name" value="Glyco_hydro_108"/>
    <property type="match status" value="1"/>
</dbReference>
<keyword evidence="6" id="KW-1185">Reference proteome</keyword>
<feature type="signal peptide" evidence="1">
    <location>
        <begin position="1"/>
        <end position="18"/>
    </location>
</feature>
<protein>
    <submittedName>
        <fullName evidence="4">Predicted Peptidoglycan domain-containing protein</fullName>
    </submittedName>
</protein>
<dbReference type="InterPro" id="IPR018247">
    <property type="entry name" value="EF_Hand_1_Ca_BS"/>
</dbReference>
<name>A0A1I5X581_9BACT</name>
<dbReference type="InterPro" id="IPR018537">
    <property type="entry name" value="Peptidoglycan-bd_3"/>
</dbReference>
<dbReference type="OrthoDB" id="672438at2"/>
<evidence type="ECO:0000313" key="6">
    <source>
        <dbReference type="Proteomes" id="UP000199306"/>
    </source>
</evidence>
<feature type="domain" description="Peptidoglycan binding" evidence="3">
    <location>
        <begin position="140"/>
        <end position="194"/>
    </location>
</feature>
<evidence type="ECO:0000313" key="4">
    <source>
        <dbReference type="EMBL" id="SFQ27162.1"/>
    </source>
</evidence>
<dbReference type="AlphaFoldDB" id="A0A1I5X581"/>
<dbReference type="STRING" id="1079859.SAMN04515674_113146"/>
<dbReference type="RefSeq" id="WP_092018847.1">
    <property type="nucleotide sequence ID" value="NZ_FOXH01000013.1"/>
</dbReference>
<dbReference type="EMBL" id="FOXH01000021">
    <property type="protein sequence ID" value="SFQ47556.1"/>
    <property type="molecule type" value="Genomic_DNA"/>
</dbReference>
<keyword evidence="1" id="KW-0732">Signal</keyword>
<sequence length="206" mass="23526">MKRLLLFLIVFICNTSKAADFEKYFPHLLKAEGILFTIVQYDRGGATKFGVTFQTYRIACNKSIALVCDKNRDGKLTSVDLSMTTQKDIKPIYKFMYWKQAKAHEIKNQAVAEVITDILVNCGPGRGNIHLKAIQGLVGAKRDGVLGSETVKKINQANSKKLYTKIYNYRASYYKKIGVGSQRKFLRGWINRIVNLKKIHLHEKYV</sequence>
<organism evidence="4 6">
    <name type="scientific">Pseudarcicella hirudinis</name>
    <dbReference type="NCBI Taxonomy" id="1079859"/>
    <lineage>
        <taxon>Bacteria</taxon>
        <taxon>Pseudomonadati</taxon>
        <taxon>Bacteroidota</taxon>
        <taxon>Cytophagia</taxon>
        <taxon>Cytophagales</taxon>
        <taxon>Flectobacillaceae</taxon>
        <taxon>Pseudarcicella</taxon>
    </lineage>
</organism>
<dbReference type="InterPro" id="IPR008565">
    <property type="entry name" value="TtsA-like_GH18_dom"/>
</dbReference>